<name>T1H6P2_MEGSC</name>
<organism evidence="1 2">
    <name type="scientific">Megaselia scalaris</name>
    <name type="common">Humpbacked fly</name>
    <name type="synonym">Phora scalaris</name>
    <dbReference type="NCBI Taxonomy" id="36166"/>
    <lineage>
        <taxon>Eukaryota</taxon>
        <taxon>Metazoa</taxon>
        <taxon>Ecdysozoa</taxon>
        <taxon>Arthropoda</taxon>
        <taxon>Hexapoda</taxon>
        <taxon>Insecta</taxon>
        <taxon>Pterygota</taxon>
        <taxon>Neoptera</taxon>
        <taxon>Endopterygota</taxon>
        <taxon>Diptera</taxon>
        <taxon>Brachycera</taxon>
        <taxon>Muscomorpha</taxon>
        <taxon>Platypezoidea</taxon>
        <taxon>Phoridae</taxon>
        <taxon>Megaseliini</taxon>
        <taxon>Megaselia</taxon>
    </lineage>
</organism>
<dbReference type="AlphaFoldDB" id="T1H6P2"/>
<accession>T1H6P2</accession>
<sequence length="97" mass="10692">VIVSGQHFGVCAFGALELLSGSDFNRRFVCNSHKVHSNILTIHMFVDPFLDSTRHGICIHITPEFVMEGSSSQYHRNLISPFGLILPALSSIVPNVN</sequence>
<proteinExistence type="predicted"/>
<keyword evidence="2" id="KW-1185">Reference proteome</keyword>
<reference evidence="1" key="2">
    <citation type="submission" date="2015-06" db="UniProtKB">
        <authorList>
            <consortium name="EnsemblMetazoa"/>
        </authorList>
    </citation>
    <scope>IDENTIFICATION</scope>
</reference>
<dbReference type="EnsemblMetazoa" id="MESCA012375-RA">
    <property type="protein sequence ID" value="MESCA012375-PA"/>
    <property type="gene ID" value="MESCA012375"/>
</dbReference>
<dbReference type="Proteomes" id="UP000015102">
    <property type="component" value="Unassembled WGS sequence"/>
</dbReference>
<reference evidence="2" key="1">
    <citation type="submission" date="2013-02" db="EMBL/GenBank/DDBJ databases">
        <authorList>
            <person name="Hughes D."/>
        </authorList>
    </citation>
    <scope>NUCLEOTIDE SEQUENCE</scope>
    <source>
        <strain>Durham</strain>
        <strain evidence="2">NC isolate 2 -- Noor lab</strain>
    </source>
</reference>
<dbReference type="HOGENOM" id="CLU_2352603_0_0_1"/>
<protein>
    <submittedName>
        <fullName evidence="1">Uncharacterized protein</fullName>
    </submittedName>
</protein>
<evidence type="ECO:0000313" key="1">
    <source>
        <dbReference type="EnsemblMetazoa" id="MESCA012375-PA"/>
    </source>
</evidence>
<evidence type="ECO:0000313" key="2">
    <source>
        <dbReference type="Proteomes" id="UP000015102"/>
    </source>
</evidence>